<evidence type="ECO:0000313" key="3">
    <source>
        <dbReference type="EMBL" id="URE07824.1"/>
    </source>
</evidence>
<organism evidence="3 4">
    <name type="scientific">Musa troglodytarum</name>
    <name type="common">fe'i banana</name>
    <dbReference type="NCBI Taxonomy" id="320322"/>
    <lineage>
        <taxon>Eukaryota</taxon>
        <taxon>Viridiplantae</taxon>
        <taxon>Streptophyta</taxon>
        <taxon>Embryophyta</taxon>
        <taxon>Tracheophyta</taxon>
        <taxon>Spermatophyta</taxon>
        <taxon>Magnoliopsida</taxon>
        <taxon>Liliopsida</taxon>
        <taxon>Zingiberales</taxon>
        <taxon>Musaceae</taxon>
        <taxon>Musa</taxon>
    </lineage>
</organism>
<dbReference type="EMBL" id="CP097507">
    <property type="protein sequence ID" value="URE07824.1"/>
    <property type="molecule type" value="Genomic_DNA"/>
</dbReference>
<feature type="region of interest" description="Disordered" evidence="1">
    <location>
        <begin position="240"/>
        <end position="276"/>
    </location>
</feature>
<evidence type="ECO:0000313" key="4">
    <source>
        <dbReference type="Proteomes" id="UP001055439"/>
    </source>
</evidence>
<protein>
    <submittedName>
        <fullName evidence="3">Uncharacterized protein</fullName>
    </submittedName>
</protein>
<dbReference type="PANTHER" id="PTHR34801">
    <property type="entry name" value="EXPRESSED PROTEIN"/>
    <property type="match status" value="1"/>
</dbReference>
<sequence length="491" mass="55344">MGSPQALVLGCSFRPPPRLAITDPIQSNSIETRPGRRYGKSNTILPSVANRSTESALPSLCGKISKLFYNLVEVNSGTKPSYLGIQKNPPSLALCPATNNCISTSEEISDANHYAPPWNYNPEDGRRKKPINKDEAIAELLQVVTSLKPDNFTPRVAERREDYIRVEYESPIMGFVDDVEFWFPPGKKSIVEYRSASRIGNFDFDINKKRIKALRSELEKKAAKPTPVRVTHWTGYMEKKEKGTRKEAMEREGEEENEAKRGETASLTSPRPEGKGTMHRSVAVVMAWNVFKFCTALRALGSLMILLVLGIVGVSYYAVVAANYGPVLLNVGGVDSLLALAVLVPFHVLLGLLLWSYFSVVFTDPGRVPSNWKPPADEEIGETAPLTSLEFSNHILSLQQLGRLEDTGRKDQIEGWTEMILVNWSFTFMKQAYEKTTPKWKYDLGRKKNFEQVFGTDKRYWFIPAYSEEDLRRMPALRGLEYLTKPHLDVQ</sequence>
<keyword evidence="2" id="KW-1133">Transmembrane helix</keyword>
<keyword evidence="2" id="KW-0812">Transmembrane</keyword>
<keyword evidence="2" id="KW-0472">Membrane</keyword>
<feature type="transmembrane region" description="Helical" evidence="2">
    <location>
        <begin position="337"/>
        <end position="358"/>
    </location>
</feature>
<dbReference type="AlphaFoldDB" id="A0A9E7G9A8"/>
<dbReference type="InterPro" id="IPR010865">
    <property type="entry name" value="DUF1499"/>
</dbReference>
<evidence type="ECO:0000256" key="1">
    <source>
        <dbReference type="SAM" id="MobiDB-lite"/>
    </source>
</evidence>
<evidence type="ECO:0000256" key="2">
    <source>
        <dbReference type="SAM" id="Phobius"/>
    </source>
</evidence>
<feature type="compositionally biased region" description="Basic and acidic residues" evidence="1">
    <location>
        <begin position="240"/>
        <end position="251"/>
    </location>
</feature>
<keyword evidence="4" id="KW-1185">Reference proteome</keyword>
<feature type="transmembrane region" description="Helical" evidence="2">
    <location>
        <begin position="299"/>
        <end position="325"/>
    </location>
</feature>
<dbReference type="Pfam" id="PF07386">
    <property type="entry name" value="DUF1499"/>
    <property type="match status" value="1"/>
</dbReference>
<proteinExistence type="predicted"/>
<dbReference type="Proteomes" id="UP001055439">
    <property type="component" value="Chromosome 5"/>
</dbReference>
<gene>
    <name evidence="3" type="ORF">MUK42_20576</name>
</gene>
<accession>A0A9E7G9A8</accession>
<reference evidence="3" key="1">
    <citation type="submission" date="2022-05" db="EMBL/GenBank/DDBJ databases">
        <title>The Musa troglodytarum L. genome provides insights into the mechanism of non-climacteric behaviour and enrichment of carotenoids.</title>
        <authorList>
            <person name="Wang J."/>
        </authorList>
    </citation>
    <scope>NUCLEOTIDE SEQUENCE</scope>
    <source>
        <tissue evidence="3">Leaf</tissue>
    </source>
</reference>
<dbReference type="PANTHER" id="PTHR34801:SF2">
    <property type="entry name" value="EXPRESSED PROTEIN"/>
    <property type="match status" value="1"/>
</dbReference>
<name>A0A9E7G9A8_9LILI</name>
<dbReference type="OrthoDB" id="41501at2759"/>